<comment type="caution">
    <text evidence="2">The sequence shown here is derived from an EMBL/GenBank/DDBJ whole genome shotgun (WGS) entry which is preliminary data.</text>
</comment>
<dbReference type="Gene3D" id="3.30.70.100">
    <property type="match status" value="1"/>
</dbReference>
<dbReference type="Proteomes" id="UP001500893">
    <property type="component" value="Unassembled WGS sequence"/>
</dbReference>
<reference evidence="2 3" key="1">
    <citation type="journal article" date="2019" name="Int. J. Syst. Evol. Microbiol.">
        <title>The Global Catalogue of Microorganisms (GCM) 10K type strain sequencing project: providing services to taxonomists for standard genome sequencing and annotation.</title>
        <authorList>
            <consortium name="The Broad Institute Genomics Platform"/>
            <consortium name="The Broad Institute Genome Sequencing Center for Infectious Disease"/>
            <person name="Wu L."/>
            <person name="Ma J."/>
        </authorList>
    </citation>
    <scope>NUCLEOTIDE SEQUENCE [LARGE SCALE GENOMIC DNA]</scope>
    <source>
        <strain evidence="2 3">JCM 11574</strain>
    </source>
</reference>
<feature type="domain" description="ABM" evidence="1">
    <location>
        <begin position="6"/>
        <end position="93"/>
    </location>
</feature>
<name>A0ABN3V5F1_9ACTN</name>
<keyword evidence="2" id="KW-0560">Oxidoreductase</keyword>
<evidence type="ECO:0000313" key="2">
    <source>
        <dbReference type="EMBL" id="GAA2774787.1"/>
    </source>
</evidence>
<proteinExistence type="predicted"/>
<protein>
    <submittedName>
        <fullName evidence="2">Antibiotic biosynthesis monooxygenase</fullName>
    </submittedName>
</protein>
<keyword evidence="3" id="KW-1185">Reference proteome</keyword>
<dbReference type="RefSeq" id="WP_345058122.1">
    <property type="nucleotide sequence ID" value="NZ_BAAAVM010000119.1"/>
</dbReference>
<organism evidence="2 3">
    <name type="scientific">Streptomyces rameus</name>
    <dbReference type="NCBI Taxonomy" id="68261"/>
    <lineage>
        <taxon>Bacteria</taxon>
        <taxon>Bacillati</taxon>
        <taxon>Actinomycetota</taxon>
        <taxon>Actinomycetes</taxon>
        <taxon>Kitasatosporales</taxon>
        <taxon>Streptomycetaceae</taxon>
        <taxon>Streptomyces</taxon>
    </lineage>
</organism>
<accession>A0ABN3V5F1</accession>
<dbReference type="InterPro" id="IPR007138">
    <property type="entry name" value="ABM_dom"/>
</dbReference>
<sequence>MAEELYRVTLRMPIRPGMEKEFQEAWLAGAARIADDPGNAGQELSRGEGDGAYYVVSDWVSKEAFLAYERGTSHQEHRRSLAPYRCEGEMTTMHLLHRLTGKGGAG</sequence>
<gene>
    <name evidence="2" type="ORF">GCM10010521_61500</name>
</gene>
<dbReference type="InterPro" id="IPR011008">
    <property type="entry name" value="Dimeric_a/b-barrel"/>
</dbReference>
<evidence type="ECO:0000259" key="1">
    <source>
        <dbReference type="PROSITE" id="PS51725"/>
    </source>
</evidence>
<dbReference type="Pfam" id="PF03992">
    <property type="entry name" value="ABM"/>
    <property type="match status" value="1"/>
</dbReference>
<evidence type="ECO:0000313" key="3">
    <source>
        <dbReference type="Proteomes" id="UP001500893"/>
    </source>
</evidence>
<dbReference type="GO" id="GO:0004497">
    <property type="term" value="F:monooxygenase activity"/>
    <property type="evidence" value="ECO:0007669"/>
    <property type="project" value="UniProtKB-KW"/>
</dbReference>
<keyword evidence="2" id="KW-0503">Monooxygenase</keyword>
<dbReference type="SUPFAM" id="SSF54909">
    <property type="entry name" value="Dimeric alpha+beta barrel"/>
    <property type="match status" value="1"/>
</dbReference>
<dbReference type="PROSITE" id="PS51725">
    <property type="entry name" value="ABM"/>
    <property type="match status" value="1"/>
</dbReference>
<dbReference type="EMBL" id="BAAAVM010000119">
    <property type="protein sequence ID" value="GAA2774787.1"/>
    <property type="molecule type" value="Genomic_DNA"/>
</dbReference>